<accession>D3BE02</accession>
<gene>
    <name evidence="2" type="ORF">PPL_06955</name>
</gene>
<keyword evidence="3" id="KW-1185">Reference proteome</keyword>
<dbReference type="InterPro" id="IPR029058">
    <property type="entry name" value="AB_hydrolase_fold"/>
</dbReference>
<dbReference type="FunCoup" id="D3BE02">
    <property type="interactions" value="45"/>
</dbReference>
<dbReference type="STRING" id="670386.D3BE02"/>
<dbReference type="InterPro" id="IPR051044">
    <property type="entry name" value="MAG_DAG_Lipase"/>
</dbReference>
<dbReference type="Pfam" id="PF12146">
    <property type="entry name" value="Hydrolase_4"/>
    <property type="match status" value="1"/>
</dbReference>
<organism evidence="2 3">
    <name type="scientific">Heterostelium pallidum (strain ATCC 26659 / Pp 5 / PN500)</name>
    <name type="common">Cellular slime mold</name>
    <name type="synonym">Polysphondylium pallidum</name>
    <dbReference type="NCBI Taxonomy" id="670386"/>
    <lineage>
        <taxon>Eukaryota</taxon>
        <taxon>Amoebozoa</taxon>
        <taxon>Evosea</taxon>
        <taxon>Eumycetozoa</taxon>
        <taxon>Dictyostelia</taxon>
        <taxon>Acytosteliales</taxon>
        <taxon>Acytosteliaceae</taxon>
        <taxon>Heterostelium</taxon>
    </lineage>
</organism>
<dbReference type="InterPro" id="IPR022742">
    <property type="entry name" value="Hydrolase_4"/>
</dbReference>
<comment type="caution">
    <text evidence="2">The sequence shown here is derived from an EMBL/GenBank/DDBJ whole genome shotgun (WGS) entry which is preliminary data.</text>
</comment>
<feature type="domain" description="Serine aminopeptidase S33" evidence="1">
    <location>
        <begin position="68"/>
        <end position="309"/>
    </location>
</feature>
<protein>
    <submittedName>
        <fullName evidence="2">Putative phospholipase</fullName>
    </submittedName>
</protein>
<evidence type="ECO:0000313" key="2">
    <source>
        <dbReference type="EMBL" id="EFA80133.1"/>
    </source>
</evidence>
<reference evidence="2 3" key="1">
    <citation type="journal article" date="2011" name="Genome Res.">
        <title>Phylogeny-wide analysis of social amoeba genomes highlights ancient origins for complex intercellular communication.</title>
        <authorList>
            <person name="Heidel A.J."/>
            <person name="Lawal H.M."/>
            <person name="Felder M."/>
            <person name="Schilde C."/>
            <person name="Helps N.R."/>
            <person name="Tunggal B."/>
            <person name="Rivero F."/>
            <person name="John U."/>
            <person name="Schleicher M."/>
            <person name="Eichinger L."/>
            <person name="Platzer M."/>
            <person name="Noegel A.A."/>
            <person name="Schaap P."/>
            <person name="Gloeckner G."/>
        </authorList>
    </citation>
    <scope>NUCLEOTIDE SEQUENCE [LARGE SCALE GENOMIC DNA]</scope>
    <source>
        <strain evidence="3">ATCC 26659 / Pp 5 / PN500</strain>
    </source>
</reference>
<dbReference type="GeneID" id="31362436"/>
<dbReference type="InParanoid" id="D3BE02"/>
<evidence type="ECO:0000313" key="3">
    <source>
        <dbReference type="Proteomes" id="UP000001396"/>
    </source>
</evidence>
<dbReference type="AlphaFoldDB" id="D3BE02"/>
<sequence length="325" mass="36100">MVGVNSVLVEGVPNILSPLNDKHLVDRKDSIITFESETTEPGNIIYKRGHFKNKNNLKLVCQEWLPPHPKGALIIIHGYGDHGQTTLAEDARIFAKLGYAAFIFDQQGHGLSEGLQCYVESFDDLMEDSIIFIDDIQLRFPHLKRFIYSCSMGGAVGLLVSLKKPDLLNGGLILLAPLIKLDDTMVPNYYVVSILTLIASAFPSLPIVPGDNVLDRNIKDPKKREEHATHPLTYKGRARLGTGLAILKVTSHLQSKLADVKVPLFIAHGSEDKVSSPEVSKELYKASTSLDKTLKIYEGMWHGLTSEPECQIIFDDIIGWMSNRL</sequence>
<dbReference type="EMBL" id="ADBJ01000031">
    <property type="protein sequence ID" value="EFA80133.1"/>
    <property type="molecule type" value="Genomic_DNA"/>
</dbReference>
<dbReference type="PANTHER" id="PTHR11614">
    <property type="entry name" value="PHOSPHOLIPASE-RELATED"/>
    <property type="match status" value="1"/>
</dbReference>
<dbReference type="Proteomes" id="UP000001396">
    <property type="component" value="Unassembled WGS sequence"/>
</dbReference>
<dbReference type="RefSeq" id="XP_020432253.1">
    <property type="nucleotide sequence ID" value="XM_020577805.1"/>
</dbReference>
<dbReference type="SUPFAM" id="SSF53474">
    <property type="entry name" value="alpha/beta-Hydrolases"/>
    <property type="match status" value="1"/>
</dbReference>
<dbReference type="OMA" id="SYEGWSH"/>
<proteinExistence type="predicted"/>
<dbReference type="Gene3D" id="3.40.50.1820">
    <property type="entry name" value="alpha/beta hydrolase"/>
    <property type="match status" value="1"/>
</dbReference>
<evidence type="ECO:0000259" key="1">
    <source>
        <dbReference type="Pfam" id="PF12146"/>
    </source>
</evidence>
<name>D3BE02_HETP5</name>